<accession>A0A329M9D2</accession>
<comment type="caution">
    <text evidence="2">The sequence shown here is derived from an EMBL/GenBank/DDBJ whole genome shotgun (WGS) entry which is preliminary data.</text>
</comment>
<evidence type="ECO:0000259" key="1">
    <source>
        <dbReference type="SMART" id="SM00860"/>
    </source>
</evidence>
<dbReference type="InterPro" id="IPR037883">
    <property type="entry name" value="Knr4/Smi1-like_sf"/>
</dbReference>
<dbReference type="AlphaFoldDB" id="A0A329M9D2"/>
<dbReference type="RefSeq" id="WP_113034399.1">
    <property type="nucleotide sequence ID" value="NZ_QMFB01000020.1"/>
</dbReference>
<evidence type="ECO:0000313" key="3">
    <source>
        <dbReference type="Proteomes" id="UP000250369"/>
    </source>
</evidence>
<organism evidence="2 3">
    <name type="scientific">Paenibacillus contaminans</name>
    <dbReference type="NCBI Taxonomy" id="450362"/>
    <lineage>
        <taxon>Bacteria</taxon>
        <taxon>Bacillati</taxon>
        <taxon>Bacillota</taxon>
        <taxon>Bacilli</taxon>
        <taxon>Bacillales</taxon>
        <taxon>Paenibacillaceae</taxon>
        <taxon>Paenibacillus</taxon>
    </lineage>
</organism>
<feature type="domain" description="Knr4/Smi1-like" evidence="1">
    <location>
        <begin position="18"/>
        <end position="136"/>
    </location>
</feature>
<dbReference type="Pfam" id="PF14568">
    <property type="entry name" value="SUKH_6"/>
    <property type="match status" value="1"/>
</dbReference>
<dbReference type="OrthoDB" id="3478416at2"/>
<gene>
    <name evidence="2" type="ORF">DQG23_28305</name>
</gene>
<proteinExistence type="predicted"/>
<reference evidence="2 3" key="1">
    <citation type="journal article" date="2009" name="Int. J. Syst. Evol. Microbiol.">
        <title>Paenibacillus contaminans sp. nov., isolated from a contaminated laboratory plate.</title>
        <authorList>
            <person name="Chou J.H."/>
            <person name="Lee J.H."/>
            <person name="Lin M.C."/>
            <person name="Chang P.S."/>
            <person name="Arun A.B."/>
            <person name="Young C.C."/>
            <person name="Chen W.M."/>
        </authorList>
    </citation>
    <scope>NUCLEOTIDE SEQUENCE [LARGE SCALE GENOMIC DNA]</scope>
    <source>
        <strain evidence="2 3">CKOBP-6</strain>
    </source>
</reference>
<keyword evidence="3" id="KW-1185">Reference proteome</keyword>
<dbReference type="SMART" id="SM00860">
    <property type="entry name" value="SMI1_KNR4"/>
    <property type="match status" value="1"/>
</dbReference>
<dbReference type="InterPro" id="IPR018958">
    <property type="entry name" value="Knr4/Smi1-like_dom"/>
</dbReference>
<protein>
    <submittedName>
        <fullName evidence="2">SMI1/KNR4 family protein</fullName>
    </submittedName>
</protein>
<dbReference type="Proteomes" id="UP000250369">
    <property type="component" value="Unassembled WGS sequence"/>
</dbReference>
<dbReference type="EMBL" id="QMFB01000020">
    <property type="protein sequence ID" value="RAV16739.1"/>
    <property type="molecule type" value="Genomic_DNA"/>
</dbReference>
<name>A0A329M9D2_9BACL</name>
<sequence>MWTDLIKELTQDYKFYVPATESQLLEVENSMNIELPVSLKELLQESNGVTDEYGTSIIWTLERIKKDNLEFRSNDDFKELYMPFDHLLFFSDAGNGDQFAFPILNGKIIKDDIYVWNHEDDSRTWISSSLSSFIKGWLNGAISV</sequence>
<dbReference type="Gene3D" id="3.40.1580.10">
    <property type="entry name" value="SMI1/KNR4-like"/>
    <property type="match status" value="1"/>
</dbReference>
<evidence type="ECO:0000313" key="2">
    <source>
        <dbReference type="EMBL" id="RAV16739.1"/>
    </source>
</evidence>
<dbReference type="SUPFAM" id="SSF160631">
    <property type="entry name" value="SMI1/KNR4-like"/>
    <property type="match status" value="1"/>
</dbReference>